<dbReference type="CDD" id="cd00118">
    <property type="entry name" value="LysM"/>
    <property type="match status" value="4"/>
</dbReference>
<dbReference type="PROSITE" id="PS51782">
    <property type="entry name" value="LYSM"/>
    <property type="match status" value="5"/>
</dbReference>
<reference evidence="8 9" key="1">
    <citation type="submission" date="2020-05" db="EMBL/GenBank/DDBJ databases">
        <title>Identification and distribution of gene clusters putatively required for synthesis of sphingolipid metabolism inhibitors in phylogenetically diverse species of the filamentous fungus Fusarium.</title>
        <authorList>
            <person name="Kim H.-S."/>
            <person name="Busman M."/>
            <person name="Brown D.W."/>
            <person name="Divon H."/>
            <person name="Uhlig S."/>
            <person name="Proctor R.H."/>
        </authorList>
    </citation>
    <scope>NUCLEOTIDE SEQUENCE [LARGE SCALE GENOMIC DNA]</scope>
    <source>
        <strain evidence="8 9">NRRL 25211</strain>
    </source>
</reference>
<feature type="domain" description="LysM" evidence="7">
    <location>
        <begin position="299"/>
        <end position="345"/>
    </location>
</feature>
<feature type="domain" description="LysM" evidence="7">
    <location>
        <begin position="457"/>
        <end position="503"/>
    </location>
</feature>
<evidence type="ECO:0000313" key="8">
    <source>
        <dbReference type="EMBL" id="KAF5593978.1"/>
    </source>
</evidence>
<dbReference type="InterPro" id="IPR052210">
    <property type="entry name" value="LysM1-like"/>
</dbReference>
<dbReference type="GO" id="GO:0008061">
    <property type="term" value="F:chitin binding"/>
    <property type="evidence" value="ECO:0007669"/>
    <property type="project" value="UniProtKB-KW"/>
</dbReference>
<dbReference type="PANTHER" id="PTHR34997">
    <property type="entry name" value="AM15"/>
    <property type="match status" value="1"/>
</dbReference>
<comment type="caution">
    <text evidence="8">The sequence shown here is derived from an EMBL/GenBank/DDBJ whole genome shotgun (WGS) entry which is preliminary data.</text>
</comment>
<feature type="domain" description="LysM" evidence="7">
    <location>
        <begin position="139"/>
        <end position="185"/>
    </location>
</feature>
<dbReference type="EMBL" id="JAAOAR010000232">
    <property type="protein sequence ID" value="KAF5593978.1"/>
    <property type="molecule type" value="Genomic_DNA"/>
</dbReference>
<evidence type="ECO:0000256" key="1">
    <source>
        <dbReference type="ARBA" id="ARBA00022669"/>
    </source>
</evidence>
<accession>A0A8H5PCL3</accession>
<evidence type="ECO:0000256" key="2">
    <source>
        <dbReference type="ARBA" id="ARBA00022729"/>
    </source>
</evidence>
<keyword evidence="2 6" id="KW-0732">Signal</keyword>
<keyword evidence="9" id="KW-1185">Reference proteome</keyword>
<evidence type="ECO:0000256" key="5">
    <source>
        <dbReference type="SAM" id="MobiDB-lite"/>
    </source>
</evidence>
<feature type="region of interest" description="Disordered" evidence="5">
    <location>
        <begin position="95"/>
        <end position="129"/>
    </location>
</feature>
<feature type="chain" id="PRO_5034302333" evidence="6">
    <location>
        <begin position="19"/>
        <end position="505"/>
    </location>
</feature>
<dbReference type="Pfam" id="PF01476">
    <property type="entry name" value="LysM"/>
    <property type="match status" value="2"/>
</dbReference>
<dbReference type="Gene3D" id="3.10.350.10">
    <property type="entry name" value="LysM domain"/>
    <property type="match status" value="6"/>
</dbReference>
<gene>
    <name evidence="8" type="ORF">FPANT_5013</name>
</gene>
<evidence type="ECO:0000256" key="4">
    <source>
        <dbReference type="ARBA" id="ARBA00044955"/>
    </source>
</evidence>
<evidence type="ECO:0000259" key="7">
    <source>
        <dbReference type="PROSITE" id="PS51782"/>
    </source>
</evidence>
<protein>
    <submittedName>
        <fullName evidence="8">Autolysin</fullName>
    </submittedName>
</protein>
<proteinExistence type="inferred from homology"/>
<organism evidence="8 9">
    <name type="scientific">Fusarium pseudoanthophilum</name>
    <dbReference type="NCBI Taxonomy" id="48495"/>
    <lineage>
        <taxon>Eukaryota</taxon>
        <taxon>Fungi</taxon>
        <taxon>Dikarya</taxon>
        <taxon>Ascomycota</taxon>
        <taxon>Pezizomycotina</taxon>
        <taxon>Sordariomycetes</taxon>
        <taxon>Hypocreomycetidae</taxon>
        <taxon>Hypocreales</taxon>
        <taxon>Nectriaceae</taxon>
        <taxon>Fusarium</taxon>
        <taxon>Fusarium fujikuroi species complex</taxon>
    </lineage>
</organism>
<dbReference type="SUPFAM" id="SSF54106">
    <property type="entry name" value="LysM domain"/>
    <property type="match status" value="5"/>
</dbReference>
<dbReference type="SMART" id="SM00257">
    <property type="entry name" value="LysM"/>
    <property type="match status" value="5"/>
</dbReference>
<sequence>MRLRYLIFLVASTQFALGAVIHHPLQVRGASPGGPFDEATTKHCTWWHDNTGGTSCDEILAANQITLKQFQRWNPSVGSSCKVVSGHSYCVEAMFEPKPDGEPEPEPAKTSTPPTPTKPSNGIKTPGPLQPGIVSDCDDFYMVQKGDGCASIAEKYGISLAQFNKWNPSAGDNCSGLWADAYACVSVIGHKSTPTKPSPTNGIKTPSPIQNGIAKDCNKFHLVTSTTTCTSIKDYYKLPLNDFLKWNPAVGKDCKSLLVDYWVCVSIVNYKPTPTKPAAGNGIKTPSPIQEKMTKDCDKFHQIKSTTTCSSIESYYKLPLETFYKWNPAVGNKCQSLLTDYWVCVRTINYKPTPTNPDKGNGISTPSAIQSGMTKNCNKFHPVKATTTCSSIQESYMITMADIYKWNPAVGAKCTGLWVDTNICVGVIGQKPTPTKPAKGIKTPSPIQNGLTKSCKKFHFLDSKTTCSSIQSQYKITLANLVKWNPAIGSACKSLWAKYWVCVGV</sequence>
<feature type="domain" description="LysM" evidence="7">
    <location>
        <begin position="219"/>
        <end position="265"/>
    </location>
</feature>
<feature type="domain" description="LysM" evidence="7">
    <location>
        <begin position="379"/>
        <end position="425"/>
    </location>
</feature>
<dbReference type="InterPro" id="IPR036779">
    <property type="entry name" value="LysM_dom_sf"/>
</dbReference>
<evidence type="ECO:0000256" key="6">
    <source>
        <dbReference type="SAM" id="SignalP"/>
    </source>
</evidence>
<dbReference type="PANTHER" id="PTHR34997:SF2">
    <property type="entry name" value="LYSM DOMAIN-CONTAINING PROTEIN-RELATED"/>
    <property type="match status" value="1"/>
</dbReference>
<dbReference type="InterPro" id="IPR018392">
    <property type="entry name" value="LysM"/>
</dbReference>
<keyword evidence="3" id="KW-0843">Virulence</keyword>
<name>A0A8H5PCL3_9HYPO</name>
<keyword evidence="1" id="KW-0147">Chitin-binding</keyword>
<evidence type="ECO:0000313" key="9">
    <source>
        <dbReference type="Proteomes" id="UP000544095"/>
    </source>
</evidence>
<feature type="signal peptide" evidence="6">
    <location>
        <begin position="1"/>
        <end position="18"/>
    </location>
</feature>
<dbReference type="AlphaFoldDB" id="A0A8H5PCL3"/>
<evidence type="ECO:0000256" key="3">
    <source>
        <dbReference type="ARBA" id="ARBA00023026"/>
    </source>
</evidence>
<dbReference type="Proteomes" id="UP000544095">
    <property type="component" value="Unassembled WGS sequence"/>
</dbReference>
<comment type="similarity">
    <text evidence="4">Belongs to the secreted LysM effector family.</text>
</comment>